<evidence type="ECO:0000313" key="1">
    <source>
        <dbReference type="EMBL" id="MBN3968482.1"/>
    </source>
</evidence>
<evidence type="ECO:0000313" key="2">
    <source>
        <dbReference type="Proteomes" id="UP000772591"/>
    </source>
</evidence>
<name>A0ABS3ANH3_9PSED</name>
<sequence>MIESVRIEAHYTERESRLGNGQMKPEYLFFMTHTLVHKHPTDREGQKAEFHYTGGGYDVISILHVIGDTPAHREFLNQIGFHE</sequence>
<protein>
    <submittedName>
        <fullName evidence="1">Uncharacterized protein</fullName>
    </submittedName>
</protein>
<comment type="caution">
    <text evidence="1">The sequence shown here is derived from an EMBL/GenBank/DDBJ whole genome shotgun (WGS) entry which is preliminary data.</text>
</comment>
<accession>A0ABS3ANH3</accession>
<proteinExistence type="predicted"/>
<dbReference type="Proteomes" id="UP000772591">
    <property type="component" value="Unassembled WGS sequence"/>
</dbReference>
<keyword evidence="2" id="KW-1185">Reference proteome</keyword>
<dbReference type="EMBL" id="JADEVO010000054">
    <property type="protein sequence ID" value="MBN3968482.1"/>
    <property type="molecule type" value="Genomic_DNA"/>
</dbReference>
<gene>
    <name evidence="1" type="ORF">IMW75_24830</name>
</gene>
<dbReference type="RefSeq" id="WP_205894045.1">
    <property type="nucleotide sequence ID" value="NZ_JADEVO010000054.1"/>
</dbReference>
<reference evidence="1 2" key="1">
    <citation type="journal article" date="2021" name="Int. J. Syst. Evol. Microbiol.">
        <title>Pseudomonas piscium sp. nov., Pseudomonas pisciculturae sp. nov., Pseudomonas mucoides sp. nov. and Pseudomonas neuropathica sp. nov. isolated from rainbow trout.</title>
        <authorList>
            <person name="Duman M."/>
            <person name="Mulet M."/>
            <person name="Altun S."/>
            <person name="Saticioglu I.B."/>
            <person name="Gomila M."/>
            <person name="Lalucat J."/>
            <person name="Garcia-Valdes E."/>
        </authorList>
    </citation>
    <scope>NUCLEOTIDE SEQUENCE [LARGE SCALE GENOMIC DNA]</scope>
    <source>
        <strain evidence="1 2">LMG 28632</strain>
    </source>
</reference>
<organism evidence="1 2">
    <name type="scientific">Pseudomonas gregormendelii</name>
    <dbReference type="NCBI Taxonomy" id="1628277"/>
    <lineage>
        <taxon>Bacteria</taxon>
        <taxon>Pseudomonadati</taxon>
        <taxon>Pseudomonadota</taxon>
        <taxon>Gammaproteobacteria</taxon>
        <taxon>Pseudomonadales</taxon>
        <taxon>Pseudomonadaceae</taxon>
        <taxon>Pseudomonas</taxon>
    </lineage>
</organism>